<dbReference type="PROSITE" id="PS50011">
    <property type="entry name" value="PROTEIN_KINASE_DOM"/>
    <property type="match status" value="1"/>
</dbReference>
<sequence>MRSELPCHPQMVGKTIILKGRTYMVSECLCDGVFSSVYLIEDEETRGTYAMKLEKQQGCERPVLKLDISVLQLMAGCRGFTALIDKGRTRHFKFLVMQRVGPSLADLQRRMPDKRFGPSTVYQIAAQTLERIHCLHTRGWLNRDIKASNFAVGIGRDCRQIYMIDFGLSRRFRKSGGVYVGQRGRGPCVGTWPFCPLASNAGLDQMPIHDIEGWFYFIVFIYKGCLPWFKHAPLPRNTFCRDYKLFVRHVGRSQLLDGLPREWRCIFEAITHRNYFELPDYAMYFDLLMQSAERKKINMQAPLDWEKYNNLRQLVGLPPSLDSRCPTLSSSVRTSMPPTQSAATTLQFTSTAQRSVTATPAAVEIEVLSSPFPLPMPEPVLLHGDVPDPLKVSPISN</sequence>
<dbReference type="Pfam" id="PF00069">
    <property type="entry name" value="Pkinase"/>
    <property type="match status" value="1"/>
</dbReference>
<proteinExistence type="predicted"/>
<keyword evidence="3" id="KW-1185">Reference proteome</keyword>
<gene>
    <name evidence="2" type="ORF">WR25_12103</name>
</gene>
<dbReference type="SUPFAM" id="SSF56112">
    <property type="entry name" value="Protein kinase-like (PK-like)"/>
    <property type="match status" value="1"/>
</dbReference>
<dbReference type="AlphaFoldDB" id="A0A2A2JGS3"/>
<dbReference type="Proteomes" id="UP000218231">
    <property type="component" value="Unassembled WGS sequence"/>
</dbReference>
<dbReference type="OrthoDB" id="5979581at2759"/>
<dbReference type="InterPro" id="IPR011009">
    <property type="entry name" value="Kinase-like_dom_sf"/>
</dbReference>
<dbReference type="InterPro" id="IPR000719">
    <property type="entry name" value="Prot_kinase_dom"/>
</dbReference>
<dbReference type="STRING" id="2018661.A0A2A2JGS3"/>
<reference evidence="2 3" key="1">
    <citation type="journal article" date="2017" name="Curr. Biol.">
        <title>Genome architecture and evolution of a unichromosomal asexual nematode.</title>
        <authorList>
            <person name="Fradin H."/>
            <person name="Zegar C."/>
            <person name="Gutwein M."/>
            <person name="Lucas J."/>
            <person name="Kovtun M."/>
            <person name="Corcoran D."/>
            <person name="Baugh L.R."/>
            <person name="Kiontke K."/>
            <person name="Gunsalus K."/>
            <person name="Fitch D.H."/>
            <person name="Piano F."/>
        </authorList>
    </citation>
    <scope>NUCLEOTIDE SEQUENCE [LARGE SCALE GENOMIC DNA]</scope>
    <source>
        <strain evidence="2">PF1309</strain>
    </source>
</reference>
<feature type="domain" description="Protein kinase" evidence="1">
    <location>
        <begin position="23"/>
        <end position="321"/>
    </location>
</feature>
<evidence type="ECO:0000313" key="3">
    <source>
        <dbReference type="Proteomes" id="UP000218231"/>
    </source>
</evidence>
<dbReference type="GO" id="GO:0005524">
    <property type="term" value="F:ATP binding"/>
    <property type="evidence" value="ECO:0007669"/>
    <property type="project" value="InterPro"/>
</dbReference>
<accession>A0A2A2JGS3</accession>
<name>A0A2A2JGS3_9BILA</name>
<dbReference type="InterPro" id="IPR050235">
    <property type="entry name" value="CK1_Ser-Thr_kinase"/>
</dbReference>
<dbReference type="Gene3D" id="1.10.510.10">
    <property type="entry name" value="Transferase(Phosphotransferase) domain 1"/>
    <property type="match status" value="1"/>
</dbReference>
<evidence type="ECO:0000259" key="1">
    <source>
        <dbReference type="PROSITE" id="PS50011"/>
    </source>
</evidence>
<comment type="caution">
    <text evidence="2">The sequence shown here is derived from an EMBL/GenBank/DDBJ whole genome shotgun (WGS) entry which is preliminary data.</text>
</comment>
<dbReference type="SMART" id="SM00220">
    <property type="entry name" value="S_TKc"/>
    <property type="match status" value="1"/>
</dbReference>
<organism evidence="2 3">
    <name type="scientific">Diploscapter pachys</name>
    <dbReference type="NCBI Taxonomy" id="2018661"/>
    <lineage>
        <taxon>Eukaryota</taxon>
        <taxon>Metazoa</taxon>
        <taxon>Ecdysozoa</taxon>
        <taxon>Nematoda</taxon>
        <taxon>Chromadorea</taxon>
        <taxon>Rhabditida</taxon>
        <taxon>Rhabditina</taxon>
        <taxon>Rhabditomorpha</taxon>
        <taxon>Rhabditoidea</taxon>
        <taxon>Rhabditidae</taxon>
        <taxon>Diploscapter</taxon>
    </lineage>
</organism>
<dbReference type="EMBL" id="LIAE01010443">
    <property type="protein sequence ID" value="PAV60923.1"/>
    <property type="molecule type" value="Genomic_DNA"/>
</dbReference>
<evidence type="ECO:0000313" key="2">
    <source>
        <dbReference type="EMBL" id="PAV60923.1"/>
    </source>
</evidence>
<dbReference type="GO" id="GO:0004672">
    <property type="term" value="F:protein kinase activity"/>
    <property type="evidence" value="ECO:0007669"/>
    <property type="project" value="InterPro"/>
</dbReference>
<protein>
    <recommendedName>
        <fullName evidence="1">Protein kinase domain-containing protein</fullName>
    </recommendedName>
</protein>
<dbReference type="PANTHER" id="PTHR11909">
    <property type="entry name" value="CASEIN KINASE-RELATED"/>
    <property type="match status" value="1"/>
</dbReference>